<dbReference type="Gene3D" id="3.40.30.10">
    <property type="entry name" value="Glutaredoxin"/>
    <property type="match status" value="1"/>
</dbReference>
<dbReference type="InterPro" id="IPR036249">
    <property type="entry name" value="Thioredoxin-like_sf"/>
</dbReference>
<accession>A0AA44TJ83</accession>
<dbReference type="Pfam" id="PF05768">
    <property type="entry name" value="Glrx-like"/>
    <property type="match status" value="1"/>
</dbReference>
<evidence type="ECO:0000313" key="2">
    <source>
        <dbReference type="Proteomes" id="UP000226191"/>
    </source>
</evidence>
<comment type="caution">
    <text evidence="1">The sequence shown here is derived from an EMBL/GenBank/DDBJ whole genome shotgun (WGS) entry which is preliminary data.</text>
</comment>
<dbReference type="RefSeq" id="WP_002539793.1">
    <property type="nucleotide sequence ID" value="NZ_CAMHUX010000002.1"/>
</dbReference>
<dbReference type="InterPro" id="IPR008554">
    <property type="entry name" value="Glutaredoxin-like"/>
</dbReference>
<reference evidence="1 2" key="1">
    <citation type="submission" date="2017-02" db="EMBL/GenBank/DDBJ databases">
        <title>Prevalence of linear plasmids in Cutibacterium acnes isolates obtained from cancerous prostatic tissue.</title>
        <authorList>
            <person name="Davidsson S."/>
            <person name="Bruggemann H."/>
        </authorList>
    </citation>
    <scope>NUCLEOTIDE SEQUENCE [LARGE SCALE GENOMIC DNA]</scope>
    <source>
        <strain evidence="1 2">11-78</strain>
    </source>
</reference>
<dbReference type="AlphaFoldDB" id="A0AA44TJ83"/>
<evidence type="ECO:0000313" key="1">
    <source>
        <dbReference type="EMBL" id="PGF35002.1"/>
    </source>
</evidence>
<dbReference type="Proteomes" id="UP000226191">
    <property type="component" value="Unassembled WGS sequence"/>
</dbReference>
<sequence>MWRHQHGMAALRSGELRPLDPLVEGRVIIVTRQGCHLCDEVIGLVARLRQEHRDLVPEPMIVDVDANEDFRSRWGDHVPVIFVDGTLISYWTLGADTFLSALRDGPSLPAVLP</sequence>
<dbReference type="EMBL" id="MVCE01000002">
    <property type="protein sequence ID" value="PGF35002.1"/>
    <property type="molecule type" value="Genomic_DNA"/>
</dbReference>
<protein>
    <submittedName>
        <fullName evidence="1">Thioredoxin family protein</fullName>
    </submittedName>
</protein>
<dbReference type="SUPFAM" id="SSF52833">
    <property type="entry name" value="Thioredoxin-like"/>
    <property type="match status" value="1"/>
</dbReference>
<name>A0AA44TJ83_CUTAC</name>
<gene>
    <name evidence="1" type="ORF">B1B09_05155</name>
</gene>
<proteinExistence type="predicted"/>
<organism evidence="1 2">
    <name type="scientific">Cutibacterium acnes</name>
    <name type="common">Propionibacterium acnes</name>
    <dbReference type="NCBI Taxonomy" id="1747"/>
    <lineage>
        <taxon>Bacteria</taxon>
        <taxon>Bacillati</taxon>
        <taxon>Actinomycetota</taxon>
        <taxon>Actinomycetes</taxon>
        <taxon>Propionibacteriales</taxon>
        <taxon>Propionibacteriaceae</taxon>
        <taxon>Cutibacterium</taxon>
    </lineage>
</organism>